<protein>
    <recommendedName>
        <fullName evidence="3">Circularly permuted ATP-grasp superfamily protein</fullName>
    </recommendedName>
</protein>
<name>A0A7W7WK95_9ACTN</name>
<gene>
    <name evidence="1" type="ORF">F4556_006127</name>
</gene>
<evidence type="ECO:0008006" key="3">
    <source>
        <dbReference type="Google" id="ProtNLM"/>
    </source>
</evidence>
<accession>A0A7W7WK95</accession>
<organism evidence="1 2">
    <name type="scientific">Kitasatospora gansuensis</name>
    <dbReference type="NCBI Taxonomy" id="258050"/>
    <lineage>
        <taxon>Bacteria</taxon>
        <taxon>Bacillati</taxon>
        <taxon>Actinomycetota</taxon>
        <taxon>Actinomycetes</taxon>
        <taxon>Kitasatosporales</taxon>
        <taxon>Streptomycetaceae</taxon>
        <taxon>Kitasatospora</taxon>
    </lineage>
</organism>
<reference evidence="1 2" key="1">
    <citation type="submission" date="2020-08" db="EMBL/GenBank/DDBJ databases">
        <title>Sequencing the genomes of 1000 actinobacteria strains.</title>
        <authorList>
            <person name="Klenk H.-P."/>
        </authorList>
    </citation>
    <scope>NUCLEOTIDE SEQUENCE [LARGE SCALE GENOMIC DNA]</scope>
    <source>
        <strain evidence="1 2">DSM 44786</strain>
    </source>
</reference>
<dbReference type="Proteomes" id="UP000573327">
    <property type="component" value="Unassembled WGS sequence"/>
</dbReference>
<dbReference type="AlphaFoldDB" id="A0A7W7WK95"/>
<dbReference type="RefSeq" id="WP_184921882.1">
    <property type="nucleotide sequence ID" value="NZ_JACHJR010000001.1"/>
</dbReference>
<proteinExistence type="predicted"/>
<comment type="caution">
    <text evidence="1">The sequence shown here is derived from an EMBL/GenBank/DDBJ whole genome shotgun (WGS) entry which is preliminary data.</text>
</comment>
<dbReference type="SUPFAM" id="SSF56059">
    <property type="entry name" value="Glutathione synthetase ATP-binding domain-like"/>
    <property type="match status" value="1"/>
</dbReference>
<evidence type="ECO:0000313" key="2">
    <source>
        <dbReference type="Proteomes" id="UP000573327"/>
    </source>
</evidence>
<evidence type="ECO:0000313" key="1">
    <source>
        <dbReference type="EMBL" id="MBB4950592.1"/>
    </source>
</evidence>
<dbReference type="EMBL" id="JACHJR010000001">
    <property type="protein sequence ID" value="MBB4950592.1"/>
    <property type="molecule type" value="Genomic_DNA"/>
</dbReference>
<keyword evidence="2" id="KW-1185">Reference proteome</keyword>
<sequence>MDRTSLTAEYLARVVESGAKAAELTGSQQDSVLLDTFYAGRYLSRPLFLGREERDRLHTDLENLRTALAGLPDLLFGGDFAAFARAVGLTEVQVSAVLRGRGPAVSRQTRADLYVDESGFKLLELNIGSAVGGMDNADMCRELLRHPVLADFAGSHGLGFVDSLREQVNNVLAESGFGPGDRPVVALTDSPDGYRKMLPYMEELCDRWREFGLDAYPCHLGQLAPRDGRVWLGERPVDVIFRVFLIGDLVKYPEVPALMDPVLDAAERGEVRIFTPLDSAAYASKGALALLSDERNRGLFDAEVLASLDRILPWTRMVRPGSVTLESGERVDLVEYALRHQRELVLKPTSLAGGDGVLLGWADGLGPEQWREQLLAALDGPFILQRRVTPTPELYPDENGELQPWTALWGVFTGAAGHGGAYIRATPASAAGQVVNVATGAHGGAVLQETDGR</sequence>